<reference evidence="2 3" key="1">
    <citation type="submission" date="2021-02" db="EMBL/GenBank/DDBJ databases">
        <title>Porcisia hertigi Genome sequencing and assembly.</title>
        <authorList>
            <person name="Almutairi H."/>
            <person name="Gatherer D."/>
        </authorList>
    </citation>
    <scope>NUCLEOTIDE SEQUENCE [LARGE SCALE GENOMIC DNA]</scope>
    <source>
        <strain evidence="2 3">C119</strain>
    </source>
</reference>
<keyword evidence="1" id="KW-0812">Transmembrane</keyword>
<name>A0A836I2U3_9TRYP</name>
<dbReference type="EMBL" id="JAFJZO010000024">
    <property type="protein sequence ID" value="KAG5503566.1"/>
    <property type="molecule type" value="Genomic_DNA"/>
</dbReference>
<dbReference type="Proteomes" id="UP000674318">
    <property type="component" value="Chromosome 24"/>
</dbReference>
<evidence type="ECO:0000256" key="1">
    <source>
        <dbReference type="SAM" id="Phobius"/>
    </source>
</evidence>
<accession>A0A836I2U3</accession>
<dbReference type="AlphaFoldDB" id="A0A836I2U3"/>
<feature type="transmembrane region" description="Helical" evidence="1">
    <location>
        <begin position="112"/>
        <end position="133"/>
    </location>
</feature>
<proteinExistence type="predicted"/>
<keyword evidence="1" id="KW-1133">Transmembrane helix</keyword>
<dbReference type="RefSeq" id="XP_067756928.1">
    <property type="nucleotide sequence ID" value="XM_067901662.1"/>
</dbReference>
<gene>
    <name evidence="2" type="ORF">JKF63_05706</name>
</gene>
<keyword evidence="1" id="KW-0472">Membrane</keyword>
<evidence type="ECO:0000313" key="3">
    <source>
        <dbReference type="Proteomes" id="UP000674318"/>
    </source>
</evidence>
<comment type="caution">
    <text evidence="2">The sequence shown here is derived from an EMBL/GenBank/DDBJ whole genome shotgun (WGS) entry which is preliminary data.</text>
</comment>
<keyword evidence="3" id="KW-1185">Reference proteome</keyword>
<dbReference type="GeneID" id="94291739"/>
<organism evidence="2 3">
    <name type="scientific">Porcisia hertigi</name>
    <dbReference type="NCBI Taxonomy" id="2761500"/>
    <lineage>
        <taxon>Eukaryota</taxon>
        <taxon>Discoba</taxon>
        <taxon>Euglenozoa</taxon>
        <taxon>Kinetoplastea</taxon>
        <taxon>Metakinetoplastina</taxon>
        <taxon>Trypanosomatida</taxon>
        <taxon>Trypanosomatidae</taxon>
        <taxon>Leishmaniinae</taxon>
        <taxon>Porcisia</taxon>
    </lineage>
</organism>
<dbReference type="KEGG" id="phet:94291739"/>
<evidence type="ECO:0000313" key="2">
    <source>
        <dbReference type="EMBL" id="KAG5503566.1"/>
    </source>
</evidence>
<feature type="transmembrane region" description="Helical" evidence="1">
    <location>
        <begin position="79"/>
        <end position="100"/>
    </location>
</feature>
<feature type="transmembrane region" description="Helical" evidence="1">
    <location>
        <begin position="12"/>
        <end position="32"/>
    </location>
</feature>
<feature type="transmembrane region" description="Helical" evidence="1">
    <location>
        <begin position="38"/>
        <end position="58"/>
    </location>
</feature>
<sequence>MNPSGRKLLKQLVWLTIYIIFALSYVAGVVIFALQHHNYWACGGFAVVPFLIALRAALMLIPQYRLYQMFPPMSSSRKIYQSIFFGGCLIGIALGLWLMARGIQEHQSWTGSSYFCSMTGMWMAAKWSFYVTLPIYHLREDTLEEEALIKLGLLGAGAENITSEPVMYQGN</sequence>
<dbReference type="OrthoDB" id="243763at2759"/>
<protein>
    <submittedName>
        <fullName evidence="2">Uncharacterized protein</fullName>
    </submittedName>
</protein>